<keyword evidence="3" id="KW-1185">Reference proteome</keyword>
<sequence>MPTDKLEDFILQNRETFDAEAPAEGVWDRIEAALCVQEDDCDPFESFVAKRREDFDGTTPPPRLEGRIFAALDEVETAATPQLRTVQRRRAWLPLLGIAASLLLLLATAFTLGNSRGYRSAEEDRLAAEIARIDPDFAEVESFYRSKIADQVTAVTQANHDPQLIEDLAAIDEATEDIRNALLEVPVSQRADLVQKLIGTYRTKLDILLRIQRQLPPPPMEEATTQSNNNEI</sequence>
<comment type="caution">
    <text evidence="2">The sequence shown here is derived from an EMBL/GenBank/DDBJ whole genome shotgun (WGS) entry which is preliminary data.</text>
</comment>
<evidence type="ECO:0000313" key="2">
    <source>
        <dbReference type="EMBL" id="MBC6995689.1"/>
    </source>
</evidence>
<keyword evidence="1" id="KW-0472">Membrane</keyword>
<keyword evidence="1" id="KW-1133">Transmembrane helix</keyword>
<evidence type="ECO:0008006" key="4">
    <source>
        <dbReference type="Google" id="ProtNLM"/>
    </source>
</evidence>
<dbReference type="EMBL" id="JACSIT010000141">
    <property type="protein sequence ID" value="MBC6995689.1"/>
    <property type="molecule type" value="Genomic_DNA"/>
</dbReference>
<accession>A0A923PQM2</accession>
<dbReference type="RefSeq" id="WP_187467717.1">
    <property type="nucleotide sequence ID" value="NZ_JACSIT010000141.1"/>
</dbReference>
<gene>
    <name evidence="2" type="ORF">H9S92_16100</name>
</gene>
<dbReference type="Proteomes" id="UP000650081">
    <property type="component" value="Unassembled WGS sequence"/>
</dbReference>
<evidence type="ECO:0000313" key="3">
    <source>
        <dbReference type="Proteomes" id="UP000650081"/>
    </source>
</evidence>
<reference evidence="2" key="1">
    <citation type="submission" date="2020-08" db="EMBL/GenBank/DDBJ databases">
        <title>Lewinella bacteria from marine environments.</title>
        <authorList>
            <person name="Zhong Y."/>
        </authorList>
    </citation>
    <scope>NUCLEOTIDE SEQUENCE</scope>
    <source>
        <strain evidence="2">KCTC 42187</strain>
    </source>
</reference>
<name>A0A923PQM2_9BACT</name>
<dbReference type="AlphaFoldDB" id="A0A923PQM2"/>
<protein>
    <recommendedName>
        <fullName evidence="4">Anti-sigma factor</fullName>
    </recommendedName>
</protein>
<proteinExistence type="predicted"/>
<organism evidence="2 3">
    <name type="scientific">Neolewinella lacunae</name>
    <dbReference type="NCBI Taxonomy" id="1517758"/>
    <lineage>
        <taxon>Bacteria</taxon>
        <taxon>Pseudomonadati</taxon>
        <taxon>Bacteroidota</taxon>
        <taxon>Saprospiria</taxon>
        <taxon>Saprospirales</taxon>
        <taxon>Lewinellaceae</taxon>
        <taxon>Neolewinella</taxon>
    </lineage>
</organism>
<keyword evidence="1" id="KW-0812">Transmembrane</keyword>
<feature type="transmembrane region" description="Helical" evidence="1">
    <location>
        <begin position="91"/>
        <end position="112"/>
    </location>
</feature>
<evidence type="ECO:0000256" key="1">
    <source>
        <dbReference type="SAM" id="Phobius"/>
    </source>
</evidence>